<dbReference type="RefSeq" id="WP_073092149.1">
    <property type="nucleotide sequence ID" value="NZ_FQWY01000022.1"/>
</dbReference>
<keyword evidence="1" id="KW-0175">Coiled coil</keyword>
<protein>
    <submittedName>
        <fullName evidence="2">Uncharacterized protein</fullName>
    </submittedName>
</protein>
<dbReference type="Proteomes" id="UP000242329">
    <property type="component" value="Unassembled WGS sequence"/>
</dbReference>
<dbReference type="STRING" id="1123382.SAMN02745221_01444"/>
<evidence type="ECO:0000256" key="1">
    <source>
        <dbReference type="SAM" id="Coils"/>
    </source>
</evidence>
<gene>
    <name evidence="2" type="ORF">SAMN02745221_01444</name>
</gene>
<organism evidence="2 3">
    <name type="scientific">Thermosyntropha lipolytica DSM 11003</name>
    <dbReference type="NCBI Taxonomy" id="1123382"/>
    <lineage>
        <taxon>Bacteria</taxon>
        <taxon>Bacillati</taxon>
        <taxon>Bacillota</taxon>
        <taxon>Clostridia</taxon>
        <taxon>Eubacteriales</taxon>
        <taxon>Syntrophomonadaceae</taxon>
        <taxon>Thermosyntropha</taxon>
    </lineage>
</organism>
<evidence type="ECO:0000313" key="3">
    <source>
        <dbReference type="Proteomes" id="UP000242329"/>
    </source>
</evidence>
<feature type="coiled-coil region" evidence="1">
    <location>
        <begin position="4"/>
        <end position="77"/>
    </location>
</feature>
<evidence type="ECO:0000313" key="2">
    <source>
        <dbReference type="EMBL" id="SHG99952.1"/>
    </source>
</evidence>
<keyword evidence="3" id="KW-1185">Reference proteome</keyword>
<proteinExistence type="predicted"/>
<dbReference type="EMBL" id="FQWY01000022">
    <property type="protein sequence ID" value="SHG99952.1"/>
    <property type="molecule type" value="Genomic_DNA"/>
</dbReference>
<sequence>MDKNLTYEEKIKRLDEALKKARDERTSALTTKKHLEKELAELRKKAEEMGVDPDKLGEKIQELKEEIEKMLEEAKNLLPPEYREKVGF</sequence>
<accession>A0A1M5PDY7</accession>
<dbReference type="AlphaFoldDB" id="A0A1M5PDY7"/>
<name>A0A1M5PDY7_9FIRM</name>
<reference evidence="3" key="1">
    <citation type="submission" date="2016-11" db="EMBL/GenBank/DDBJ databases">
        <authorList>
            <person name="Varghese N."/>
            <person name="Submissions S."/>
        </authorList>
    </citation>
    <scope>NUCLEOTIDE SEQUENCE [LARGE SCALE GENOMIC DNA]</scope>
    <source>
        <strain evidence="3">DSM 11003</strain>
    </source>
</reference>